<dbReference type="EMBL" id="FPHI01000023">
    <property type="protein sequence ID" value="SFV62679.1"/>
    <property type="molecule type" value="Genomic_DNA"/>
</dbReference>
<name>A0A1W1CA98_9ZZZZ</name>
<gene>
    <name evidence="1" type="ORF">MNB_SV-3-1592</name>
</gene>
<dbReference type="AlphaFoldDB" id="A0A1W1CA98"/>
<sequence length="73" mass="8705">MRIQHYHIYQGKDAQCIQVFLPVDALTLEEADRQLQYYSDALKEKITKKWKILPNLQLPEAYNIITLPYKILQ</sequence>
<reference evidence="1" key="1">
    <citation type="submission" date="2016-10" db="EMBL/GenBank/DDBJ databases">
        <authorList>
            <person name="de Groot N.N."/>
        </authorList>
    </citation>
    <scope>NUCLEOTIDE SEQUENCE</scope>
</reference>
<protein>
    <submittedName>
        <fullName evidence="1">Uncharacterized protein</fullName>
    </submittedName>
</protein>
<evidence type="ECO:0000313" key="1">
    <source>
        <dbReference type="EMBL" id="SFV62679.1"/>
    </source>
</evidence>
<accession>A0A1W1CA98</accession>
<dbReference type="Gene3D" id="3.90.920.20">
    <property type="entry name" value="HP0184-like"/>
    <property type="match status" value="1"/>
</dbReference>
<organism evidence="1">
    <name type="scientific">hydrothermal vent metagenome</name>
    <dbReference type="NCBI Taxonomy" id="652676"/>
    <lineage>
        <taxon>unclassified sequences</taxon>
        <taxon>metagenomes</taxon>
        <taxon>ecological metagenomes</taxon>
    </lineage>
</organism>
<dbReference type="InterPro" id="IPR044919">
    <property type="entry name" value="HP0184-like_sf"/>
</dbReference>
<proteinExistence type="predicted"/>
<dbReference type="SUPFAM" id="SSF56747">
    <property type="entry name" value="Prim-pol domain"/>
    <property type="match status" value="1"/>
</dbReference>